<evidence type="ECO:0000313" key="3">
    <source>
        <dbReference type="Proteomes" id="UP000199534"/>
    </source>
</evidence>
<dbReference type="RefSeq" id="WP_092982947.1">
    <property type="nucleotide sequence ID" value="NZ_FOYQ01000002.1"/>
</dbReference>
<organism evidence="2 3">
    <name type="scientific">Robiginitalea myxolifaciens</name>
    <dbReference type="NCBI Taxonomy" id="400055"/>
    <lineage>
        <taxon>Bacteria</taxon>
        <taxon>Pseudomonadati</taxon>
        <taxon>Bacteroidota</taxon>
        <taxon>Flavobacteriia</taxon>
        <taxon>Flavobacteriales</taxon>
        <taxon>Flavobacteriaceae</taxon>
        <taxon>Robiginitalea</taxon>
    </lineage>
</organism>
<evidence type="ECO:0000259" key="1">
    <source>
        <dbReference type="Pfam" id="PF01243"/>
    </source>
</evidence>
<dbReference type="AlphaFoldDB" id="A0A1I6HCE1"/>
<dbReference type="InterPro" id="IPR012349">
    <property type="entry name" value="Split_barrel_FMN-bd"/>
</dbReference>
<dbReference type="STRING" id="400055.SAMN04490243_2562"/>
<dbReference type="Gene3D" id="2.30.110.10">
    <property type="entry name" value="Electron Transport, Fmn-binding Protein, Chain A"/>
    <property type="match status" value="1"/>
</dbReference>
<keyword evidence="3" id="KW-1185">Reference proteome</keyword>
<gene>
    <name evidence="2" type="ORF">SAMN04490243_2562</name>
</gene>
<dbReference type="InterPro" id="IPR011576">
    <property type="entry name" value="Pyridox_Oxase_N"/>
</dbReference>
<reference evidence="2 3" key="1">
    <citation type="submission" date="2016-10" db="EMBL/GenBank/DDBJ databases">
        <authorList>
            <person name="de Groot N.N."/>
        </authorList>
    </citation>
    <scope>NUCLEOTIDE SEQUENCE [LARGE SCALE GENOMIC DNA]</scope>
    <source>
        <strain evidence="2 3">DSM 21019</strain>
    </source>
</reference>
<protein>
    <recommendedName>
        <fullName evidence="1">Pyridoxamine 5'-phosphate oxidase N-terminal domain-containing protein</fullName>
    </recommendedName>
</protein>
<feature type="domain" description="Pyridoxamine 5'-phosphate oxidase N-terminal" evidence="1">
    <location>
        <begin position="3"/>
        <end position="96"/>
    </location>
</feature>
<name>A0A1I6HCE1_9FLAO</name>
<dbReference type="OrthoDB" id="7867371at2"/>
<dbReference type="Proteomes" id="UP000199534">
    <property type="component" value="Unassembled WGS sequence"/>
</dbReference>
<accession>A0A1I6HCE1</accession>
<dbReference type="SUPFAM" id="SSF50475">
    <property type="entry name" value="FMN-binding split barrel"/>
    <property type="match status" value="1"/>
</dbReference>
<proteinExistence type="predicted"/>
<dbReference type="EMBL" id="FOYQ01000002">
    <property type="protein sequence ID" value="SFR52186.1"/>
    <property type="molecule type" value="Genomic_DNA"/>
</dbReference>
<dbReference type="PANTHER" id="PTHR40660:SF1">
    <property type="entry name" value="5'-PHOSPHATE OXIDASE PUTATIVE DOMAIN-CONTAINING PROTEIN-RELATED"/>
    <property type="match status" value="1"/>
</dbReference>
<dbReference type="Pfam" id="PF01243">
    <property type="entry name" value="PNPOx_N"/>
    <property type="match status" value="1"/>
</dbReference>
<sequence length="152" mass="17203">MILKPEIKELMEQSVLCWLATVSEESMPNVSPKEIFTAFGQDQVIIANIASPQTVRNIKTQPQVCLSFVEVLVQKGYQLKGNARIATESDPGYQEMKQTLEDMTLGKFPFGSIIVMEVESVKPILAPSYLFYPETQEADQIQEAKRRYNLEV</sequence>
<dbReference type="PANTHER" id="PTHR40660">
    <property type="entry name" value="5'-PHOSPHATE OXIDASE PUTATIVE DOMAIN-CONTAINING PROTEIN-RELATED"/>
    <property type="match status" value="1"/>
</dbReference>
<evidence type="ECO:0000313" key="2">
    <source>
        <dbReference type="EMBL" id="SFR52186.1"/>
    </source>
</evidence>